<evidence type="ECO:0000313" key="2">
    <source>
        <dbReference type="Proteomes" id="UP000095472"/>
    </source>
</evidence>
<accession>A0ACD5GNK7</accession>
<gene>
    <name evidence="1" type="ORF">BH720_021080</name>
</gene>
<dbReference type="EMBL" id="CP182909">
    <property type="protein sequence ID" value="XPM62282.1"/>
    <property type="molecule type" value="Genomic_DNA"/>
</dbReference>
<dbReference type="Proteomes" id="UP000095472">
    <property type="component" value="Chromosome"/>
</dbReference>
<proteinExistence type="predicted"/>
<organism evidence="1 2">
    <name type="scientific">Desertifilum tharense IPPAS B-1220</name>
    <dbReference type="NCBI Taxonomy" id="1781255"/>
    <lineage>
        <taxon>Bacteria</taxon>
        <taxon>Bacillati</taxon>
        <taxon>Cyanobacteriota</taxon>
        <taxon>Cyanophyceae</taxon>
        <taxon>Desertifilales</taxon>
        <taxon>Desertifilaceae</taxon>
        <taxon>Desertifilum</taxon>
    </lineage>
</organism>
<sequence length="79" mass="8757">MLSYAPRLYGADTFLWLFIAGLPAIPGLIIREFFNTLTAKSDFSLSPWVWIALFLATGIARIVAILTGTELPKRNTASR</sequence>
<protein>
    <submittedName>
        <fullName evidence="1">Uncharacterized protein</fullName>
    </submittedName>
</protein>
<name>A0ACD5GNK7_9CYAN</name>
<evidence type="ECO:0000313" key="1">
    <source>
        <dbReference type="EMBL" id="XPM62282.1"/>
    </source>
</evidence>
<reference evidence="1 2" key="1">
    <citation type="journal article" date="2016" name="Genome Announc.">
        <title>Draft Genome Sequence of the Thermotolerant Cyanobacterium Desertifilum sp. IPPAS B-1220.</title>
        <authorList>
            <person name="Mironov K.S."/>
            <person name="Sinetova M.A."/>
            <person name="Bolatkhan K."/>
            <person name="Zayadan B.K."/>
            <person name="Ustinova V.V."/>
            <person name="Kupriyanova E.V."/>
            <person name="Skrypnik A.N."/>
            <person name="Gogoleva N.E."/>
            <person name="Gogolev Y.V."/>
            <person name="Los D.A."/>
        </authorList>
    </citation>
    <scope>NUCLEOTIDE SEQUENCE [LARGE SCALE GENOMIC DNA]</scope>
    <source>
        <strain evidence="1 2">IPPAS B-1220</strain>
    </source>
</reference>
<keyword evidence="2" id="KW-1185">Reference proteome</keyword>